<keyword evidence="3" id="KW-0227">DNA damage</keyword>
<dbReference type="SUPFAM" id="SSF56281">
    <property type="entry name" value="Metallo-hydrolase/oxidoreductase"/>
    <property type="match status" value="1"/>
</dbReference>
<dbReference type="InterPro" id="IPR036866">
    <property type="entry name" value="RibonucZ/Hydroxyglut_hydro"/>
</dbReference>
<organism evidence="8 9">
    <name type="scientific">Papaver nudicaule</name>
    <name type="common">Iceland poppy</name>
    <dbReference type="NCBI Taxonomy" id="74823"/>
    <lineage>
        <taxon>Eukaryota</taxon>
        <taxon>Viridiplantae</taxon>
        <taxon>Streptophyta</taxon>
        <taxon>Embryophyta</taxon>
        <taxon>Tracheophyta</taxon>
        <taxon>Spermatophyta</taxon>
        <taxon>Magnoliopsida</taxon>
        <taxon>Ranunculales</taxon>
        <taxon>Papaveraceae</taxon>
        <taxon>Papaveroideae</taxon>
        <taxon>Papaver</taxon>
    </lineage>
</organism>
<dbReference type="Gene3D" id="3.40.50.12650">
    <property type="match status" value="1"/>
</dbReference>
<evidence type="ECO:0000256" key="3">
    <source>
        <dbReference type="ARBA" id="ARBA00022763"/>
    </source>
</evidence>
<dbReference type="Proteomes" id="UP001177140">
    <property type="component" value="Unassembled WGS sequence"/>
</dbReference>
<evidence type="ECO:0000256" key="4">
    <source>
        <dbReference type="ARBA" id="ARBA00023204"/>
    </source>
</evidence>
<comment type="subcellular location">
    <subcellularLocation>
        <location evidence="1">Nucleus</location>
    </subcellularLocation>
</comment>
<evidence type="ECO:0000313" key="8">
    <source>
        <dbReference type="EMBL" id="MCL7037051.1"/>
    </source>
</evidence>
<dbReference type="PANTHER" id="PTHR23240:SF31">
    <property type="entry name" value="DNA REPAIR METALLO-BETA-LACTAMASE FAMILY PROTEIN"/>
    <property type="match status" value="1"/>
</dbReference>
<name>A0AA41SJ05_PAPNU</name>
<comment type="caution">
    <text evidence="8">The sequence shown here is derived from an EMBL/GenBank/DDBJ whole genome shotgun (WGS) entry which is preliminary data.</text>
</comment>
<evidence type="ECO:0000256" key="1">
    <source>
        <dbReference type="ARBA" id="ARBA00004123"/>
    </source>
</evidence>
<dbReference type="GO" id="GO:0005634">
    <property type="term" value="C:nucleus"/>
    <property type="evidence" value="ECO:0007669"/>
    <property type="project" value="UniProtKB-SubCell"/>
</dbReference>
<dbReference type="GO" id="GO:0003684">
    <property type="term" value="F:damaged DNA binding"/>
    <property type="evidence" value="ECO:0007669"/>
    <property type="project" value="TreeGrafter"/>
</dbReference>
<dbReference type="InterPro" id="IPR011084">
    <property type="entry name" value="DRMBL"/>
</dbReference>
<comment type="similarity">
    <text evidence="2">Belongs to the DNA repair metallo-beta-lactamase (DRMBL) family.</text>
</comment>
<accession>A0AA41SJ05</accession>
<keyword evidence="9" id="KW-1185">Reference proteome</keyword>
<gene>
    <name evidence="8" type="ORF">MKW94_016360</name>
</gene>
<dbReference type="EMBL" id="JAJJMA010174751">
    <property type="protein sequence ID" value="MCL7037051.1"/>
    <property type="molecule type" value="Genomic_DNA"/>
</dbReference>
<feature type="domain" description="DNA repair metallo-beta-lactamase" evidence="7">
    <location>
        <begin position="124"/>
        <end position="235"/>
    </location>
</feature>
<feature type="region of interest" description="Disordered" evidence="6">
    <location>
        <begin position="319"/>
        <end position="340"/>
    </location>
</feature>
<dbReference type="AlphaFoldDB" id="A0AA41SJ05"/>
<evidence type="ECO:0000256" key="5">
    <source>
        <dbReference type="ARBA" id="ARBA00023242"/>
    </source>
</evidence>
<evidence type="ECO:0000259" key="7">
    <source>
        <dbReference type="Pfam" id="PF07522"/>
    </source>
</evidence>
<keyword evidence="4" id="KW-0234">DNA repair</keyword>
<sequence length="466" mass="52219">MFLFEGKFGNILHTGDCRLTPDCLQNLPEKYLSKKGREPKCHLDYVFLDCTFGKSFLKIPSKNSGIQQVINCIWKHPDAPVVYLSCDLLGQEEILVEVSRTFGCKIYVDKTNNGEFYQALTLLAPEILSENSSPRFHVFVGFPRLYERAKAKILEARANSQPDPLFIRPSTQWYACEEESMDIIDWQKKQRYNEAHRDAFGVWHVCYSMHSSREELEWALQLLQPKRVVSTTPDCRAMELNYVKNQPSYGSKVGSDDPLWKLLDIGSEFAPTPFSQVSSCAASSSHQQEHPEPTAAEECKARLKNNITSASGSVEIGLKLSPPSTRPPVTGLKLSPPSTRPPVTLFGRARQGLQNSGLLVKETKKITVSVENPPNIISSVGSAEKEIILLEDDSFEVQSNGSEEEKTEVVVLKSAVPPTHSSSGSFGENMRKLYRSMNVPVPRRLPSLVDLMNATNNTKRARRLDL</sequence>
<reference evidence="8" key="1">
    <citation type="submission" date="2022-03" db="EMBL/GenBank/DDBJ databases">
        <title>A functionally conserved STORR gene fusion in Papaver species that diverged 16.8 million years ago.</title>
        <authorList>
            <person name="Catania T."/>
        </authorList>
    </citation>
    <scope>NUCLEOTIDE SEQUENCE</scope>
    <source>
        <strain evidence="8">S-191538</strain>
    </source>
</reference>
<protein>
    <recommendedName>
        <fullName evidence="7">DNA repair metallo-beta-lactamase domain-containing protein</fullName>
    </recommendedName>
</protein>
<evidence type="ECO:0000256" key="6">
    <source>
        <dbReference type="SAM" id="MobiDB-lite"/>
    </source>
</evidence>
<dbReference type="PANTHER" id="PTHR23240">
    <property type="entry name" value="DNA CROSS-LINK REPAIR PROTEIN PSO2/SNM1-RELATED"/>
    <property type="match status" value="1"/>
</dbReference>
<dbReference type="GO" id="GO:0035312">
    <property type="term" value="F:5'-3' DNA exonuclease activity"/>
    <property type="evidence" value="ECO:0007669"/>
    <property type="project" value="TreeGrafter"/>
</dbReference>
<dbReference type="GO" id="GO:0036297">
    <property type="term" value="P:interstrand cross-link repair"/>
    <property type="evidence" value="ECO:0007669"/>
    <property type="project" value="TreeGrafter"/>
</dbReference>
<dbReference type="Pfam" id="PF07522">
    <property type="entry name" value="DRMBL"/>
    <property type="match status" value="1"/>
</dbReference>
<dbReference type="FunFam" id="3.40.50.12650:FF:000005">
    <property type="entry name" value="DNA repair metallo-beta-lactamase family protein"/>
    <property type="match status" value="1"/>
</dbReference>
<proteinExistence type="inferred from homology"/>
<keyword evidence="5" id="KW-0539">Nucleus</keyword>
<dbReference type="GO" id="GO:0006303">
    <property type="term" value="P:double-strand break repair via nonhomologous end joining"/>
    <property type="evidence" value="ECO:0007669"/>
    <property type="project" value="TreeGrafter"/>
</dbReference>
<evidence type="ECO:0000256" key="2">
    <source>
        <dbReference type="ARBA" id="ARBA00010304"/>
    </source>
</evidence>
<evidence type="ECO:0000313" key="9">
    <source>
        <dbReference type="Proteomes" id="UP001177140"/>
    </source>
</evidence>